<dbReference type="AlphaFoldDB" id="A0A367J124"/>
<gene>
    <name evidence="1" type="ORF">CU097_004063</name>
</gene>
<feature type="non-terminal residue" evidence="1">
    <location>
        <position position="69"/>
    </location>
</feature>
<sequence length="69" mass="7963">MIGNVTVHKTPETLQTIHGCGHSPLFLFLSPIEAYWAKINQEMRKTPLMKNEILADRKEEEAKTAENRR</sequence>
<protein>
    <submittedName>
        <fullName evidence="1">Uncharacterized protein</fullName>
    </submittedName>
</protein>
<dbReference type="Proteomes" id="UP000252139">
    <property type="component" value="Unassembled WGS sequence"/>
</dbReference>
<keyword evidence="2" id="KW-1185">Reference proteome</keyword>
<evidence type="ECO:0000313" key="1">
    <source>
        <dbReference type="EMBL" id="RCH83610.1"/>
    </source>
</evidence>
<comment type="caution">
    <text evidence="1">The sequence shown here is derived from an EMBL/GenBank/DDBJ whole genome shotgun (WGS) entry which is preliminary data.</text>
</comment>
<evidence type="ECO:0000313" key="2">
    <source>
        <dbReference type="Proteomes" id="UP000252139"/>
    </source>
</evidence>
<dbReference type="EMBL" id="PJQL01002607">
    <property type="protein sequence ID" value="RCH83610.1"/>
    <property type="molecule type" value="Genomic_DNA"/>
</dbReference>
<proteinExistence type="predicted"/>
<accession>A0A367J124</accession>
<reference evidence="1 2" key="1">
    <citation type="journal article" date="2018" name="G3 (Bethesda)">
        <title>Phylogenetic and Phylogenomic Definition of Rhizopus Species.</title>
        <authorList>
            <person name="Gryganskyi A.P."/>
            <person name="Golan J."/>
            <person name="Dolatabadi S."/>
            <person name="Mondo S."/>
            <person name="Robb S."/>
            <person name="Idnurm A."/>
            <person name="Muszewska A."/>
            <person name="Steczkiewicz K."/>
            <person name="Masonjones S."/>
            <person name="Liao H.L."/>
            <person name="Gajdeczka M.T."/>
            <person name="Anike F."/>
            <person name="Vuek A."/>
            <person name="Anishchenko I.M."/>
            <person name="Voigt K."/>
            <person name="de Hoog G.S."/>
            <person name="Smith M.E."/>
            <person name="Heitman J."/>
            <person name="Vilgalys R."/>
            <person name="Stajich J.E."/>
        </authorList>
    </citation>
    <scope>NUCLEOTIDE SEQUENCE [LARGE SCALE GENOMIC DNA]</scope>
    <source>
        <strain evidence="1 2">CBS 357.93</strain>
    </source>
</reference>
<organism evidence="1 2">
    <name type="scientific">Rhizopus azygosporus</name>
    <name type="common">Rhizopus microsporus var. azygosporus</name>
    <dbReference type="NCBI Taxonomy" id="86630"/>
    <lineage>
        <taxon>Eukaryota</taxon>
        <taxon>Fungi</taxon>
        <taxon>Fungi incertae sedis</taxon>
        <taxon>Mucoromycota</taxon>
        <taxon>Mucoromycotina</taxon>
        <taxon>Mucoromycetes</taxon>
        <taxon>Mucorales</taxon>
        <taxon>Mucorineae</taxon>
        <taxon>Rhizopodaceae</taxon>
        <taxon>Rhizopus</taxon>
    </lineage>
</organism>
<name>A0A367J124_RHIAZ</name>
<dbReference type="OrthoDB" id="2201966at2759"/>